<organism evidence="1 2">
    <name type="scientific">Streptomyces albidoflavus</name>
    <dbReference type="NCBI Taxonomy" id="1886"/>
    <lineage>
        <taxon>Bacteria</taxon>
        <taxon>Bacillati</taxon>
        <taxon>Actinomycetota</taxon>
        <taxon>Actinomycetes</taxon>
        <taxon>Kitasatosporales</taxon>
        <taxon>Streptomycetaceae</taxon>
        <taxon>Streptomyces</taxon>
        <taxon>Streptomyces albidoflavus group</taxon>
    </lineage>
</organism>
<accession>A0A8G2DY71</accession>
<sequence>MTQAGATRTDVGTASFVHTGPGNIFVGPVPPPRKPPRRLAREELHFHMRRFVRPAAANAAYDTLARDRLVVLTGPDGSGRQTTGRVLLGELPGKEVPFELAPDIAENGHHSLDPEQIQPGNRLLLDLTAAQEAARQEMAGQLPRLWERVREQAGYLVVLLPDTDRELPHYVASQLHQLAPPDRTALLRRRLRCEGMDTRACSPVPESLATYLTARPPLRDVARLAHAVVRLRGRHRHGIHGITDTPELFAEWCEKALSTLTDPQAAVDAIVDKVTKAHERAFCYATALLEGARTDTVHAAARILMTATATPADPQPLLEQNGTHHLLRTIEADRDGDRHSFAQQEVSEALCRHLWSDRPDLRSVLLDCAPQLLALPALHERERETAAGRVAELMTGTEPEGVLRQRVEGWAEQDTTGSLTAATALLDRLVQHPLNGAAWRRWVYDRAGVRTLTPGLRQVLTRVCATTMATRYPRSALIRLHRLAASEPEGQEATRALLDHVRDDAQALHHLLHRLSRRLDAPDRYPSDLDLFLAVAADRSLLARTVTASGLSCWRSVFRRAEPERWRPAAAPLLGPEAAADTLRSLIGAAGRNHATLNALYLTAVEAGPPAHADRVLHLICEARSPRPPRPKEETAP</sequence>
<proteinExistence type="predicted"/>
<dbReference type="AlphaFoldDB" id="A0A8G2DY71"/>
<dbReference type="Proteomes" id="UP000292693">
    <property type="component" value="Unassembled WGS sequence"/>
</dbReference>
<reference evidence="1 2" key="1">
    <citation type="submission" date="2017-12" db="EMBL/GenBank/DDBJ databases">
        <title>Population genomics insights into the ecological differentiation and adaptive evolution in streptomycetes.</title>
        <authorList>
            <person name="Li Y."/>
            <person name="Huang Y."/>
        </authorList>
    </citation>
    <scope>NUCLEOTIDE SEQUENCE [LARGE SCALE GENOMIC DNA]</scope>
    <source>
        <strain evidence="1 2">NBRC 100770</strain>
    </source>
</reference>
<dbReference type="EMBL" id="PKLL01000027">
    <property type="protein sequence ID" value="RZE16766.1"/>
    <property type="molecule type" value="Genomic_DNA"/>
</dbReference>
<evidence type="ECO:0000313" key="1">
    <source>
        <dbReference type="EMBL" id="RZE16766.1"/>
    </source>
</evidence>
<dbReference type="SUPFAM" id="SSF52540">
    <property type="entry name" value="P-loop containing nucleoside triphosphate hydrolases"/>
    <property type="match status" value="1"/>
</dbReference>
<evidence type="ECO:0000313" key="2">
    <source>
        <dbReference type="Proteomes" id="UP000292693"/>
    </source>
</evidence>
<dbReference type="RefSeq" id="WP_030308106.1">
    <property type="nucleotide sequence ID" value="NZ_JOII01000013.1"/>
</dbReference>
<name>A0A8G2DY71_9ACTN</name>
<gene>
    <name evidence="1" type="ORF">C0Q92_27820</name>
</gene>
<comment type="caution">
    <text evidence="1">The sequence shown here is derived from an EMBL/GenBank/DDBJ whole genome shotgun (WGS) entry which is preliminary data.</text>
</comment>
<dbReference type="InterPro" id="IPR027417">
    <property type="entry name" value="P-loop_NTPase"/>
</dbReference>
<protein>
    <submittedName>
        <fullName evidence="1">Uncharacterized protein</fullName>
    </submittedName>
</protein>